<feature type="binding site" evidence="9">
    <location>
        <position position="335"/>
    </location>
    <ligand>
        <name>ADP</name>
        <dbReference type="ChEBI" id="CHEBI:456216"/>
    </ligand>
</feature>
<dbReference type="Pfam" id="PF02782">
    <property type="entry name" value="FGGY_C"/>
    <property type="match status" value="1"/>
</dbReference>
<feature type="binding site" evidence="9">
    <location>
        <position position="26"/>
    </location>
    <ligand>
        <name>ADP</name>
        <dbReference type="ChEBI" id="CHEBI:456216"/>
    </ligand>
</feature>
<comment type="catalytic activity">
    <reaction evidence="8 9">
        <text>glycerol + ATP = sn-glycerol 3-phosphate + ADP + H(+)</text>
        <dbReference type="Rhea" id="RHEA:21644"/>
        <dbReference type="ChEBI" id="CHEBI:15378"/>
        <dbReference type="ChEBI" id="CHEBI:17754"/>
        <dbReference type="ChEBI" id="CHEBI:30616"/>
        <dbReference type="ChEBI" id="CHEBI:57597"/>
        <dbReference type="ChEBI" id="CHEBI:456216"/>
        <dbReference type="EC" id="2.7.1.30"/>
    </reaction>
</comment>
<feature type="binding site" evidence="9">
    <location>
        <position position="291"/>
    </location>
    <ligand>
        <name>ADP</name>
        <dbReference type="ChEBI" id="CHEBI:456216"/>
    </ligand>
</feature>
<keyword evidence="7 9" id="KW-0067">ATP-binding</keyword>
<dbReference type="PANTHER" id="PTHR10196:SF69">
    <property type="entry name" value="GLYCEROL KINASE"/>
    <property type="match status" value="1"/>
</dbReference>
<proteinExistence type="inferred from homology"/>
<feature type="binding site" evidence="9">
    <location>
        <position position="22"/>
    </location>
    <ligand>
        <name>ATP</name>
        <dbReference type="ChEBI" id="CHEBI:30616"/>
    </ligand>
</feature>
<dbReference type="NCBIfam" id="NF000756">
    <property type="entry name" value="PRK00047.1"/>
    <property type="match status" value="1"/>
</dbReference>
<dbReference type="FunFam" id="3.30.420.40:FF:000007">
    <property type="entry name" value="Glycerol kinase"/>
    <property type="match status" value="1"/>
</dbReference>
<accession>A8MAZ2</accession>
<keyword evidence="5 9" id="KW-0418">Kinase</keyword>
<feature type="binding site" evidence="9">
    <location>
        <position position="93"/>
    </location>
    <ligand>
        <name>sn-glycerol 3-phosphate</name>
        <dbReference type="ChEBI" id="CHEBI:57597"/>
    </ligand>
</feature>
<evidence type="ECO:0000313" key="13">
    <source>
        <dbReference type="EMBL" id="ABW02621.1"/>
    </source>
</evidence>
<dbReference type="Proteomes" id="UP000001137">
    <property type="component" value="Chromosome"/>
</dbReference>
<dbReference type="InterPro" id="IPR018483">
    <property type="entry name" value="Carb_kinase_FGGY_CS"/>
</dbReference>
<evidence type="ECO:0000256" key="6">
    <source>
        <dbReference type="ARBA" id="ARBA00022798"/>
    </source>
</evidence>
<dbReference type="GO" id="GO:0005829">
    <property type="term" value="C:cytosol"/>
    <property type="evidence" value="ECO:0007669"/>
    <property type="project" value="TreeGrafter"/>
</dbReference>
<feature type="domain" description="Carbohydrate kinase FGGY C-terminal" evidence="12">
    <location>
        <begin position="287"/>
        <end position="475"/>
    </location>
</feature>
<feature type="binding site" evidence="9">
    <location>
        <position position="270"/>
    </location>
    <ligand>
        <name>glycerol</name>
        <dbReference type="ChEBI" id="CHEBI:17754"/>
    </ligand>
</feature>
<dbReference type="InterPro" id="IPR043129">
    <property type="entry name" value="ATPase_NBD"/>
</dbReference>
<feature type="binding site" evidence="9">
    <location>
        <position position="93"/>
    </location>
    <ligand>
        <name>glycerol</name>
        <dbReference type="ChEBI" id="CHEBI:17754"/>
    </ligand>
</feature>
<evidence type="ECO:0000256" key="10">
    <source>
        <dbReference type="RuleBase" id="RU003733"/>
    </source>
</evidence>
<evidence type="ECO:0000256" key="3">
    <source>
        <dbReference type="ARBA" id="ARBA00022679"/>
    </source>
</evidence>
<evidence type="ECO:0000256" key="7">
    <source>
        <dbReference type="ARBA" id="ARBA00022840"/>
    </source>
</evidence>
<dbReference type="KEGG" id="cma:Cmaq_1800"/>
<dbReference type="InterPro" id="IPR018484">
    <property type="entry name" value="FGGY_N"/>
</dbReference>
<organism evidence="13 14">
    <name type="scientific">Caldivirga maquilingensis (strain ATCC 700844 / DSM 13496 / JCM 10307 / IC-167)</name>
    <dbReference type="NCBI Taxonomy" id="397948"/>
    <lineage>
        <taxon>Archaea</taxon>
        <taxon>Thermoproteota</taxon>
        <taxon>Thermoprotei</taxon>
        <taxon>Thermoproteales</taxon>
        <taxon>Thermoproteaceae</taxon>
        <taxon>Caldivirga</taxon>
    </lineage>
</organism>
<feature type="binding site" evidence="9">
    <location>
        <position position="22"/>
    </location>
    <ligand>
        <name>sn-glycerol 3-phosphate</name>
        <dbReference type="ChEBI" id="CHEBI:57597"/>
    </ligand>
</feature>
<evidence type="ECO:0000256" key="8">
    <source>
        <dbReference type="ARBA" id="ARBA00052101"/>
    </source>
</evidence>
<dbReference type="UniPathway" id="UPA00618">
    <property type="reaction ID" value="UER00672"/>
</dbReference>
<feature type="binding site" evidence="9">
    <location>
        <position position="22"/>
    </location>
    <ligand>
        <name>ADP</name>
        <dbReference type="ChEBI" id="CHEBI:456216"/>
    </ligand>
</feature>
<comment type="function">
    <text evidence="9">Key enzyme in the regulation of glycerol uptake and metabolism. Catalyzes the phosphorylation of glycerol to yield sn-glycerol 3-phosphate.</text>
</comment>
<evidence type="ECO:0000259" key="11">
    <source>
        <dbReference type="Pfam" id="PF00370"/>
    </source>
</evidence>
<dbReference type="eggNOG" id="arCOG00024">
    <property type="taxonomic scope" value="Archaea"/>
</dbReference>
<comment type="caution">
    <text evidence="9">Lacks conserved residue(s) required for the propagation of feature annotation.</text>
</comment>
<evidence type="ECO:0000256" key="1">
    <source>
        <dbReference type="ARBA" id="ARBA00005190"/>
    </source>
</evidence>
<dbReference type="GO" id="GO:0004370">
    <property type="term" value="F:glycerol kinase activity"/>
    <property type="evidence" value="ECO:0007669"/>
    <property type="project" value="UniProtKB-UniRule"/>
</dbReference>
<dbReference type="GO" id="GO:0006072">
    <property type="term" value="P:glycerol-3-phosphate metabolic process"/>
    <property type="evidence" value="ECO:0007669"/>
    <property type="project" value="InterPro"/>
</dbReference>
<dbReference type="PIRSF" id="PIRSF000538">
    <property type="entry name" value="GlpK"/>
    <property type="match status" value="1"/>
</dbReference>
<feature type="binding site" evidence="9">
    <location>
        <position position="269"/>
    </location>
    <ligand>
        <name>sn-glycerol 3-phosphate</name>
        <dbReference type="ChEBI" id="CHEBI:57597"/>
    </ligand>
</feature>
<feature type="binding site" evidence="9">
    <location>
        <position position="436"/>
    </location>
    <ligand>
        <name>ATP</name>
        <dbReference type="ChEBI" id="CHEBI:30616"/>
    </ligand>
</feature>
<dbReference type="InterPro" id="IPR005999">
    <property type="entry name" value="Glycerol_kin"/>
</dbReference>
<feature type="binding site" evidence="9">
    <location>
        <position position="143"/>
    </location>
    <ligand>
        <name>glycerol</name>
        <dbReference type="ChEBI" id="CHEBI:17754"/>
    </ligand>
</feature>
<evidence type="ECO:0000256" key="2">
    <source>
        <dbReference type="ARBA" id="ARBA00009156"/>
    </source>
</evidence>
<comment type="similarity">
    <text evidence="2 9 10">Belongs to the FGGY kinase family.</text>
</comment>
<dbReference type="InterPro" id="IPR018485">
    <property type="entry name" value="FGGY_C"/>
</dbReference>
<evidence type="ECO:0000259" key="12">
    <source>
        <dbReference type="Pfam" id="PF02782"/>
    </source>
</evidence>
<keyword evidence="14" id="KW-1185">Reference proteome</keyword>
<dbReference type="InterPro" id="IPR000577">
    <property type="entry name" value="Carb_kinase_FGGY"/>
</dbReference>
<dbReference type="Pfam" id="PF00370">
    <property type="entry name" value="FGGY_N"/>
    <property type="match status" value="1"/>
</dbReference>
<comment type="pathway">
    <text evidence="1 9">Polyol metabolism; glycerol degradation via glycerol kinase pathway; sn-glycerol 3-phosphate from glycerol: step 1/1.</text>
</comment>
<keyword evidence="6 9" id="KW-0319">Glycerol metabolism</keyword>
<feature type="binding site" evidence="9">
    <location>
        <position position="269"/>
    </location>
    <ligand>
        <name>glycerol</name>
        <dbReference type="ChEBI" id="CHEBI:17754"/>
    </ligand>
</feature>
<feature type="domain" description="Carbohydrate kinase FGGY N-terminal" evidence="11">
    <location>
        <begin position="14"/>
        <end position="276"/>
    </location>
</feature>
<evidence type="ECO:0000313" key="14">
    <source>
        <dbReference type="Proteomes" id="UP000001137"/>
    </source>
</evidence>
<evidence type="ECO:0000256" key="9">
    <source>
        <dbReference type="HAMAP-Rule" id="MF_00186"/>
    </source>
</evidence>
<feature type="binding site" evidence="9">
    <location>
        <position position="92"/>
    </location>
    <ligand>
        <name>sn-glycerol 3-phosphate</name>
        <dbReference type="ChEBI" id="CHEBI:57597"/>
    </ligand>
</feature>
<dbReference type="SUPFAM" id="SSF53067">
    <property type="entry name" value="Actin-like ATPase domain"/>
    <property type="match status" value="2"/>
</dbReference>
<dbReference type="STRING" id="397948.Cmaq_1800"/>
<feature type="binding site" evidence="9">
    <location>
        <position position="436"/>
    </location>
    <ligand>
        <name>ADP</name>
        <dbReference type="ChEBI" id="CHEBI:456216"/>
    </ligand>
</feature>
<sequence length="532" mass="59446">MVNLNDAGMVSGSYILAIDQGTTGTRAVLFSHDGSLIGYSYREHTQIYPKPAWVEHNPLEIWGNTKLVIKEVIEYTRINPREIAAIGVTNQRETTVIWDPRNGQPVYNAIVWQDRRTSQMVDYLKQNYLGMIQERTGLVPDAYFSGTKIWWLLDNVPGLRDRARRGEVVFGTIDTWIIWNLTRGSKDVLTPERSGAHVIDYSNASRTMIFNIHKLDWDNELLEVEGKIPRDVLPLPRPSSDKAIYGYTGPEVSQILNGVNIPVCGDAGDQQAALFGQVGFDTGEVKSTYGTGNFILMNTGDKPVKSRMNLLTTVYYSLEEGKALYALEGSVFITGAAVQWFRDGLKAIEVSDEIEPLAASASDTGGVYFVPAFVGLGAPYWDQYARGLIIGITRGTERRHIARAILESIAYLTRDVLEAMMSDTGVKIPRIKVDGGAAKDNFLMQFQADITGIEVWRPVIFETTSLGAGYLAGLAVGFWNNLEEIKQNWRLDKVFKPRMDPETRERLYNGWKAAVKRALGWAKEVPWAYGLG</sequence>
<dbReference type="AlphaFoldDB" id="A8MAZ2"/>
<dbReference type="HAMAP" id="MF_00186">
    <property type="entry name" value="Glycerol_kin"/>
    <property type="match status" value="1"/>
</dbReference>
<dbReference type="PROSITE" id="PS00933">
    <property type="entry name" value="FGGY_KINASES_1"/>
    <property type="match status" value="1"/>
</dbReference>
<keyword evidence="4 9" id="KW-0547">Nucleotide-binding</keyword>
<dbReference type="Gene3D" id="3.30.420.40">
    <property type="match status" value="2"/>
</dbReference>
<dbReference type="HOGENOM" id="CLU_009281_2_3_2"/>
<keyword evidence="3 9" id="KW-0808">Transferase</keyword>
<dbReference type="GO" id="GO:0005524">
    <property type="term" value="F:ATP binding"/>
    <property type="evidence" value="ECO:0007669"/>
    <property type="project" value="UniProtKB-UniRule"/>
</dbReference>
<dbReference type="CDD" id="cd07769">
    <property type="entry name" value="ASKHA_NBD_FGGY_GK"/>
    <property type="match status" value="1"/>
</dbReference>
<feature type="binding site" evidence="9">
    <location>
        <position position="291"/>
    </location>
    <ligand>
        <name>ATP</name>
        <dbReference type="ChEBI" id="CHEBI:30616"/>
    </ligand>
</feature>
<protein>
    <recommendedName>
        <fullName evidence="9">Glycerol kinase</fullName>
        <ecNumber evidence="9">2.7.1.30</ecNumber>
    </recommendedName>
    <alternativeName>
        <fullName evidence="9">ATP:glycerol 3-phosphotransferase</fullName>
    </alternativeName>
    <alternativeName>
        <fullName evidence="9">Glycerokinase</fullName>
        <shortName evidence="9">GK</shortName>
    </alternativeName>
</protein>
<feature type="binding site" evidence="9">
    <location>
        <position position="23"/>
    </location>
    <ligand>
        <name>ATP</name>
        <dbReference type="ChEBI" id="CHEBI:30616"/>
    </ligand>
</feature>
<dbReference type="NCBIfam" id="TIGR01311">
    <property type="entry name" value="glycerol_kin"/>
    <property type="match status" value="1"/>
</dbReference>
<dbReference type="PANTHER" id="PTHR10196">
    <property type="entry name" value="SUGAR KINASE"/>
    <property type="match status" value="1"/>
</dbReference>
<evidence type="ECO:0000256" key="4">
    <source>
        <dbReference type="ARBA" id="ARBA00022741"/>
    </source>
</evidence>
<feature type="binding site" evidence="9">
    <location>
        <position position="143"/>
    </location>
    <ligand>
        <name>sn-glycerol 3-phosphate</name>
        <dbReference type="ChEBI" id="CHEBI:57597"/>
    </ligand>
</feature>
<reference evidence="13 14" key="1">
    <citation type="submission" date="2007-10" db="EMBL/GenBank/DDBJ databases">
        <title>Complete sequence of Caldivirga maquilingensis IC-167.</title>
        <authorList>
            <consortium name="US DOE Joint Genome Institute"/>
            <person name="Copeland A."/>
            <person name="Lucas S."/>
            <person name="Lapidus A."/>
            <person name="Barry K."/>
            <person name="Glavina del Rio T."/>
            <person name="Dalin E."/>
            <person name="Tice H."/>
            <person name="Pitluck S."/>
            <person name="Saunders E."/>
            <person name="Brettin T."/>
            <person name="Bruce D."/>
            <person name="Detter J.C."/>
            <person name="Han C."/>
            <person name="Schmutz J."/>
            <person name="Larimer F."/>
            <person name="Land M."/>
            <person name="Hauser L."/>
            <person name="Kyrpides N."/>
            <person name="Ivanova N."/>
            <person name="Biddle J.F."/>
            <person name="Zhang Z."/>
            <person name="Fitz-Gibbon S.T."/>
            <person name="Lowe T.M."/>
            <person name="Saltikov C."/>
            <person name="House C.H."/>
            <person name="Richardson P."/>
        </authorList>
    </citation>
    <scope>NUCLEOTIDE SEQUENCE [LARGE SCALE GENOMIC DNA]</scope>
    <source>
        <strain evidence="14">ATCC 700844 / DSM 13496 / JCM 10307 / IC-167</strain>
    </source>
</reference>
<feature type="binding site" evidence="9">
    <location>
        <position position="335"/>
    </location>
    <ligand>
        <name>ATP</name>
        <dbReference type="ChEBI" id="CHEBI:30616"/>
    </ligand>
</feature>
<gene>
    <name evidence="9" type="primary">glpK</name>
    <name evidence="13" type="ordered locus">Cmaq_1800</name>
</gene>
<feature type="binding site" evidence="9">
    <location>
        <position position="339"/>
    </location>
    <ligand>
        <name>ATP</name>
        <dbReference type="ChEBI" id="CHEBI:30616"/>
    </ligand>
</feature>
<dbReference type="GO" id="GO:0019563">
    <property type="term" value="P:glycerol catabolic process"/>
    <property type="evidence" value="ECO:0007669"/>
    <property type="project" value="UniProtKB-UniRule"/>
</dbReference>
<dbReference type="FunFam" id="3.30.420.40:FF:000008">
    <property type="entry name" value="Glycerol kinase"/>
    <property type="match status" value="1"/>
</dbReference>
<feature type="binding site" evidence="9">
    <location>
        <position position="92"/>
    </location>
    <ligand>
        <name>glycerol</name>
        <dbReference type="ChEBI" id="CHEBI:17754"/>
    </ligand>
</feature>
<dbReference type="EMBL" id="CP000852">
    <property type="protein sequence ID" value="ABW02621.1"/>
    <property type="molecule type" value="Genomic_DNA"/>
</dbReference>
<dbReference type="EC" id="2.7.1.30" evidence="9"/>
<evidence type="ECO:0000256" key="5">
    <source>
        <dbReference type="ARBA" id="ARBA00022777"/>
    </source>
</evidence>
<name>A8MAZ2_CALMQ</name>
<dbReference type="PROSITE" id="PS00445">
    <property type="entry name" value="FGGY_KINASES_2"/>
    <property type="match status" value="1"/>
</dbReference>